<evidence type="ECO:0000259" key="8">
    <source>
        <dbReference type="Pfam" id="PF00535"/>
    </source>
</evidence>
<dbReference type="InterPro" id="IPR050321">
    <property type="entry name" value="Glycosyltr_2/OpgH_subfam"/>
</dbReference>
<dbReference type="PANTHER" id="PTHR43867">
    <property type="entry name" value="CELLULOSE SYNTHASE CATALYTIC SUBUNIT A [UDP-FORMING]"/>
    <property type="match status" value="1"/>
</dbReference>
<gene>
    <name evidence="9" type="ORF">GO608_03125</name>
</gene>
<evidence type="ECO:0000256" key="6">
    <source>
        <dbReference type="ARBA" id="ARBA00023136"/>
    </source>
</evidence>
<feature type="transmembrane region" description="Helical" evidence="7">
    <location>
        <begin position="840"/>
        <end position="864"/>
    </location>
</feature>
<organism evidence="9 10">
    <name type="scientific">Aromatoleum buckelii</name>
    <dbReference type="NCBI Taxonomy" id="200254"/>
    <lineage>
        <taxon>Bacteria</taxon>
        <taxon>Pseudomonadati</taxon>
        <taxon>Pseudomonadota</taxon>
        <taxon>Betaproteobacteria</taxon>
        <taxon>Rhodocyclales</taxon>
        <taxon>Rhodocyclaceae</taxon>
        <taxon>Aromatoleum</taxon>
    </lineage>
</organism>
<dbReference type="Gene3D" id="3.90.550.10">
    <property type="entry name" value="Spore Coat Polysaccharide Biosynthesis Protein SpsA, Chain A"/>
    <property type="match status" value="1"/>
</dbReference>
<evidence type="ECO:0000256" key="2">
    <source>
        <dbReference type="ARBA" id="ARBA00022676"/>
    </source>
</evidence>
<dbReference type="InterPro" id="IPR029044">
    <property type="entry name" value="Nucleotide-diphossugar_trans"/>
</dbReference>
<feature type="domain" description="Glycosyltransferase 2-like" evidence="8">
    <location>
        <begin position="439"/>
        <end position="611"/>
    </location>
</feature>
<dbReference type="PANTHER" id="PTHR43867:SF4">
    <property type="entry name" value="BETA-(1-3)-GLUCOSYL TRANSFERASE"/>
    <property type="match status" value="1"/>
</dbReference>
<accession>A0ABX1N0Z3</accession>
<proteinExistence type="predicted"/>
<comment type="subcellular location">
    <subcellularLocation>
        <location evidence="1">Membrane</location>
        <topology evidence="1">Multi-pass membrane protein</topology>
    </subcellularLocation>
</comment>
<dbReference type="EMBL" id="WTVH01000003">
    <property type="protein sequence ID" value="NMF92324.1"/>
    <property type="molecule type" value="Genomic_DNA"/>
</dbReference>
<evidence type="ECO:0000256" key="3">
    <source>
        <dbReference type="ARBA" id="ARBA00022679"/>
    </source>
</evidence>
<comment type="caution">
    <text evidence="9">The sequence shown here is derived from an EMBL/GenBank/DDBJ whole genome shotgun (WGS) entry which is preliminary data.</text>
</comment>
<keyword evidence="4 7" id="KW-0812">Transmembrane</keyword>
<feature type="transmembrane region" description="Helical" evidence="7">
    <location>
        <begin position="732"/>
        <end position="751"/>
    </location>
</feature>
<dbReference type="Proteomes" id="UP000601990">
    <property type="component" value="Unassembled WGS sequence"/>
</dbReference>
<feature type="transmembrane region" description="Helical" evidence="7">
    <location>
        <begin position="357"/>
        <end position="378"/>
    </location>
</feature>
<reference evidence="9" key="1">
    <citation type="submission" date="2019-12" db="EMBL/GenBank/DDBJ databases">
        <title>Comparative genomics gives insights into the taxonomy of the Azoarcus-Aromatoleum group and reveals separate origins of nif in the plant-associated Azoarcus and non-plant-associated Aromatoleum sub-groups.</title>
        <authorList>
            <person name="Lafos M."/>
            <person name="Maluk M."/>
            <person name="Batista M."/>
            <person name="Junghare M."/>
            <person name="Carmona M."/>
            <person name="Faoro H."/>
            <person name="Cruz L.M."/>
            <person name="Battistoni F."/>
            <person name="De Souza E."/>
            <person name="Pedrosa F."/>
            <person name="Chen W.-M."/>
            <person name="Poole P.S."/>
            <person name="Dixon R.A."/>
            <person name="James E.K."/>
        </authorList>
    </citation>
    <scope>NUCLEOTIDE SEQUENCE</scope>
    <source>
        <strain evidence="9">U120</strain>
    </source>
</reference>
<dbReference type="RefSeq" id="WP_169197642.1">
    <property type="nucleotide sequence ID" value="NZ_WTVH02000010.1"/>
</dbReference>
<keyword evidence="5 7" id="KW-1133">Transmembrane helix</keyword>
<keyword evidence="2" id="KW-0328">Glycosyltransferase</keyword>
<feature type="transmembrane region" description="Helical" evidence="7">
    <location>
        <begin position="390"/>
        <end position="416"/>
    </location>
</feature>
<evidence type="ECO:0000256" key="5">
    <source>
        <dbReference type="ARBA" id="ARBA00022989"/>
    </source>
</evidence>
<keyword evidence="6 7" id="KW-0472">Membrane</keyword>
<evidence type="ECO:0000313" key="10">
    <source>
        <dbReference type="Proteomes" id="UP000601990"/>
    </source>
</evidence>
<dbReference type="SUPFAM" id="SSF51445">
    <property type="entry name" value="(Trans)glycosidases"/>
    <property type="match status" value="1"/>
</dbReference>
<feature type="transmembrane region" description="Helical" evidence="7">
    <location>
        <begin position="763"/>
        <end position="785"/>
    </location>
</feature>
<evidence type="ECO:0000313" key="9">
    <source>
        <dbReference type="EMBL" id="NMF92324.1"/>
    </source>
</evidence>
<dbReference type="InterPro" id="IPR017853">
    <property type="entry name" value="GH"/>
</dbReference>
<protein>
    <submittedName>
        <fullName evidence="9">Glycosyltransferase</fullName>
    </submittedName>
</protein>
<evidence type="ECO:0000256" key="4">
    <source>
        <dbReference type="ARBA" id="ARBA00022692"/>
    </source>
</evidence>
<evidence type="ECO:0000256" key="1">
    <source>
        <dbReference type="ARBA" id="ARBA00004141"/>
    </source>
</evidence>
<dbReference type="Pfam" id="PF00535">
    <property type="entry name" value="Glycos_transf_2"/>
    <property type="match status" value="1"/>
</dbReference>
<dbReference type="InterPro" id="IPR001173">
    <property type="entry name" value="Glyco_trans_2-like"/>
</dbReference>
<keyword evidence="3" id="KW-0808">Transferase</keyword>
<name>A0ABX1N0Z3_9RHOO</name>
<dbReference type="Gene3D" id="3.20.20.80">
    <property type="entry name" value="Glycosidases"/>
    <property type="match status" value="1"/>
</dbReference>
<feature type="transmembrane region" description="Helical" evidence="7">
    <location>
        <begin position="330"/>
        <end position="348"/>
    </location>
</feature>
<feature type="transmembrane region" description="Helical" evidence="7">
    <location>
        <begin position="7"/>
        <end position="28"/>
    </location>
</feature>
<feature type="transmembrane region" description="Helical" evidence="7">
    <location>
        <begin position="814"/>
        <end position="833"/>
    </location>
</feature>
<keyword evidence="10" id="KW-1185">Reference proteome</keyword>
<evidence type="ECO:0000256" key="7">
    <source>
        <dbReference type="SAM" id="Phobius"/>
    </source>
</evidence>
<feature type="transmembrane region" description="Helical" evidence="7">
    <location>
        <begin position="695"/>
        <end position="720"/>
    </location>
</feature>
<sequence>MKYAASLIYRLIVALILAGLVAGAQYLIAERWNRGTEFIGAGNSIRGYAYSPFQRDQSPLKGTYPNEAEIGADLDLLAQTGERIRTYGSIEVPAIARLAGERRLTVTAGAWLSPDPEANEREIAALIESAREMRHIERVIVGNEVLLRGDLSVAELSAYLDKTRKALRRLKVPVSTAEPWHVWLKNPELAKSVDFITVHLLPYHEGVPVESAVDYVMMRYDELVKAFPRKKIVIGEVGWPSRGPVMNSFGEEETTSVPSVENEARFIREFLAHPRSSTLDYFIMEAIDQPWKIQLEGWAGAYWGMFNAERQAKFPLEGLVVQDIRWHEKARMAALIALVPMFLICFLLRDWSILGRLWLSALIQACAVTLVIGANVPADYYLTQRDLVGLTMLIGATVLTIAVLLSHGFEFGEVLFKRRWKRRFLPLTPLATEREPFVSIHLACCNEPPEMVIATIDSLAAMNYGNFEVLVLDNNTKDEALWKPLEARCEELGPRFRFFHLENWPGFKAGALNFGLKQTDPRAEVVGVVDADYVVSPDWLSCLIPHFDAADVAVVQAPQAHRDWETQPFRRMCNWEFDGFFRIGMHHRNERNALIQHGTMTLVRRLALEEVGGWSEWCICEDTELGLRLIEKGYDTRYVDHILGRGLTPSDFAAIKSQRFRWAFGAMQILKHHLPAMLGPSRLNIAQRYHFLTGWFAWLGDALQLVFVFASLAWTIGMLYMPQEFGLPVSALALPILAFMAFKGGLGPILYRRTMDAPWKDILGASILSVGMAHAIARGVFAGLIKRHGEFVRTPKGWKDKGTLAFFSPIREEIGLLVALILGSVVLVWLRGAQDLEAQLWVGILALQCIPYLAAIACQVASYMPERPAATIEPAPETRPSASVTPITEASAAPIVEVEAMRARG</sequence>
<dbReference type="SUPFAM" id="SSF53448">
    <property type="entry name" value="Nucleotide-diphospho-sugar transferases"/>
    <property type="match status" value="1"/>
</dbReference>